<protein>
    <submittedName>
        <fullName evidence="2">Dehydrogenase/reductase 4</fullName>
    </submittedName>
</protein>
<dbReference type="PROSITE" id="PS00061">
    <property type="entry name" value="ADH_SHORT"/>
    <property type="match status" value="1"/>
</dbReference>
<name>A0A3S8V3A5_9APIC</name>
<dbReference type="PANTHER" id="PTHR43943">
    <property type="entry name" value="DEHYDROGENASE/REDUCTASE (SDR FAMILY) MEMBER 4"/>
    <property type="match status" value="1"/>
</dbReference>
<dbReference type="Pfam" id="PF13561">
    <property type="entry name" value="adh_short_C2"/>
    <property type="match status" value="1"/>
</dbReference>
<dbReference type="PANTHER" id="PTHR43943:SF2">
    <property type="entry name" value="DEHYDROGENASE_REDUCTASE 4"/>
    <property type="match status" value="1"/>
</dbReference>
<dbReference type="EMBL" id="MK266137">
    <property type="protein sequence ID" value="AZL94622.1"/>
    <property type="molecule type" value="mRNA"/>
</dbReference>
<accession>A0A3S8V3A5</accession>
<evidence type="ECO:0000313" key="2">
    <source>
        <dbReference type="EMBL" id="AZL94622.1"/>
    </source>
</evidence>
<dbReference type="PRINTS" id="PR00081">
    <property type="entry name" value="GDHRDH"/>
</dbReference>
<sequence length="258" mass="28281">MTSKEGCNRFKNQVVVVTASTDGIGFAIARRIASEGAVVVISSRCKANVDEAVKKLESEGLNVKGVQCHVGNKEERMDLLRTATNNFKEKIDCLISNAAVSPYAGPTVDTPEPIFDKIFETNLKSSFLLTQDFRDWIKPNGNILYISSYIGYTPRQPLGVYAISKTALFGLTRAIAHDMWQQGKIRVNCIAPGIIQTRFSEVIWKDEETFEDIKKEIIMERAGRSEEIAGAAAFLCSSDGSYVTGETLVVGGGVTSRL</sequence>
<dbReference type="FunFam" id="3.40.50.720:FF:000084">
    <property type="entry name" value="Short-chain dehydrogenase reductase"/>
    <property type="match status" value="1"/>
</dbReference>
<dbReference type="PRINTS" id="PR00080">
    <property type="entry name" value="SDRFAMILY"/>
</dbReference>
<proteinExistence type="evidence at transcript level"/>
<dbReference type="InterPro" id="IPR002347">
    <property type="entry name" value="SDR_fam"/>
</dbReference>
<dbReference type="Gene3D" id="3.40.50.720">
    <property type="entry name" value="NAD(P)-binding Rossmann-like Domain"/>
    <property type="match status" value="1"/>
</dbReference>
<reference evidence="2" key="1">
    <citation type="journal article" date="2018" name="Genome Biol. Evol.">
        <title>Nephromyces encodes a urate metabolism pathway and predicted peroxisomes, demonstrating these are not ancient losses of apicomplexans.</title>
        <authorList>
            <person name="Paight C."/>
            <person name="Slamovits C.H."/>
            <person name="Saffo M.B."/>
            <person name="Lane C.E."/>
        </authorList>
    </citation>
    <scope>NUCLEOTIDE SEQUENCE</scope>
    <source>
        <strain evidence="2">Neph368</strain>
    </source>
</reference>
<comment type="similarity">
    <text evidence="1">Belongs to the short-chain dehydrogenases/reductases (SDR) family.</text>
</comment>
<dbReference type="GO" id="GO:0004090">
    <property type="term" value="F:carbonyl reductase (NADPH) activity"/>
    <property type="evidence" value="ECO:0007669"/>
    <property type="project" value="TreeGrafter"/>
</dbReference>
<dbReference type="InterPro" id="IPR036291">
    <property type="entry name" value="NAD(P)-bd_dom_sf"/>
</dbReference>
<organism evidence="2">
    <name type="scientific">Nephromyces sp. MMRI</name>
    <dbReference type="NCBI Taxonomy" id="2496275"/>
    <lineage>
        <taxon>Eukaryota</taxon>
        <taxon>Sar</taxon>
        <taxon>Alveolata</taxon>
        <taxon>Apicomplexa</taxon>
        <taxon>Aconoidasida</taxon>
        <taxon>Nephromycida</taxon>
        <taxon>Nephromyces</taxon>
    </lineage>
</organism>
<dbReference type="AlphaFoldDB" id="A0A3S8V3A5"/>
<evidence type="ECO:0000256" key="1">
    <source>
        <dbReference type="ARBA" id="ARBA00006484"/>
    </source>
</evidence>
<dbReference type="InterPro" id="IPR020904">
    <property type="entry name" value="Sc_DH/Rdtase_CS"/>
</dbReference>
<dbReference type="SUPFAM" id="SSF51735">
    <property type="entry name" value="NAD(P)-binding Rossmann-fold domains"/>
    <property type="match status" value="1"/>
</dbReference>